<accession>A0ABR2YZ07</accession>
<sequence length="166" mass="18442">MTELKAIQLDSLLDELNRIQGQQVALQDAIENNKAIVIHPRREELDDEDDDKPAEKAPPKYVVSGGLTGFGVAQDLLHIDFSPPEEAPKEFKAMPFNSKRLTTLKSGLSGTFGKVDAMSEILTEYLQRLEEQQESVMQLIKNQRQFLKDGKAGAHLQVLKSAAAKV</sequence>
<proteinExistence type="predicted"/>
<evidence type="ECO:0000256" key="2">
    <source>
        <dbReference type="SAM" id="MobiDB-lite"/>
    </source>
</evidence>
<comment type="caution">
    <text evidence="3">The sequence shown here is derived from an EMBL/GenBank/DDBJ whole genome shotgun (WGS) entry which is preliminary data.</text>
</comment>
<feature type="coiled-coil region" evidence="1">
    <location>
        <begin position="115"/>
        <end position="142"/>
    </location>
</feature>
<reference evidence="3 4" key="1">
    <citation type="journal article" date="2024" name="Nat. Commun.">
        <title>Phylogenomics reveals the evolutionary origins of lichenization in chlorophyte algae.</title>
        <authorList>
            <person name="Puginier C."/>
            <person name="Libourel C."/>
            <person name="Otte J."/>
            <person name="Skaloud P."/>
            <person name="Haon M."/>
            <person name="Grisel S."/>
            <person name="Petersen M."/>
            <person name="Berrin J.G."/>
            <person name="Delaux P.M."/>
            <person name="Dal Grande F."/>
            <person name="Keller J."/>
        </authorList>
    </citation>
    <scope>NUCLEOTIDE SEQUENCE [LARGE SCALE GENOMIC DNA]</scope>
    <source>
        <strain evidence="3 4">SAG 216-7</strain>
    </source>
</reference>
<dbReference type="Proteomes" id="UP001491310">
    <property type="component" value="Unassembled WGS sequence"/>
</dbReference>
<evidence type="ECO:0000313" key="4">
    <source>
        <dbReference type="Proteomes" id="UP001491310"/>
    </source>
</evidence>
<evidence type="ECO:0000313" key="3">
    <source>
        <dbReference type="EMBL" id="KAK9916874.1"/>
    </source>
</evidence>
<protein>
    <submittedName>
        <fullName evidence="3">Uncharacterized protein</fullName>
    </submittedName>
</protein>
<evidence type="ECO:0000256" key="1">
    <source>
        <dbReference type="SAM" id="Coils"/>
    </source>
</evidence>
<name>A0ABR2YZ07_9CHLO</name>
<feature type="region of interest" description="Disordered" evidence="2">
    <location>
        <begin position="41"/>
        <end position="60"/>
    </location>
</feature>
<keyword evidence="1" id="KW-0175">Coiled coil</keyword>
<dbReference type="EMBL" id="JALJOT010000003">
    <property type="protein sequence ID" value="KAK9916874.1"/>
    <property type="molecule type" value="Genomic_DNA"/>
</dbReference>
<keyword evidence="4" id="KW-1185">Reference proteome</keyword>
<organism evidence="3 4">
    <name type="scientific">Coccomyxa subellipsoidea</name>
    <dbReference type="NCBI Taxonomy" id="248742"/>
    <lineage>
        <taxon>Eukaryota</taxon>
        <taxon>Viridiplantae</taxon>
        <taxon>Chlorophyta</taxon>
        <taxon>core chlorophytes</taxon>
        <taxon>Trebouxiophyceae</taxon>
        <taxon>Trebouxiophyceae incertae sedis</taxon>
        <taxon>Coccomyxaceae</taxon>
        <taxon>Coccomyxa</taxon>
    </lineage>
</organism>
<gene>
    <name evidence="3" type="ORF">WJX75_008213</name>
</gene>